<evidence type="ECO:0000313" key="2">
    <source>
        <dbReference type="EMBL" id="KAK3582348.1"/>
    </source>
</evidence>
<name>A0AAE0RZD3_9BIVA</name>
<reference evidence="2" key="2">
    <citation type="journal article" date="2021" name="Genome Biol. Evol.">
        <title>Developing a high-quality reference genome for a parasitic bivalve with doubly uniparental inheritance (Bivalvia: Unionida).</title>
        <authorList>
            <person name="Smith C.H."/>
        </authorList>
    </citation>
    <scope>NUCLEOTIDE SEQUENCE</scope>
    <source>
        <strain evidence="2">CHS0354</strain>
        <tissue evidence="2">Mantle</tissue>
    </source>
</reference>
<dbReference type="InterPro" id="IPR043129">
    <property type="entry name" value="ATPase_NBD"/>
</dbReference>
<sequence length="147" mass="16639">MIAIDSCELPISVALLNEYHIHEKQSTNPINHSSDALMPMLIDLLCELNLTTHSIDVWIVSNGPGSYTGLRIANAIVKGIISKEDIETKRKDETFIVGSQYYTEVDLSFTATHFFDLGKKKFQENKFSNQALFTPQYDLKDKNLLND</sequence>
<keyword evidence="3" id="KW-1185">Reference proteome</keyword>
<dbReference type="EMBL" id="JAEAOA010001427">
    <property type="protein sequence ID" value="KAK3582348.1"/>
    <property type="molecule type" value="Genomic_DNA"/>
</dbReference>
<dbReference type="SUPFAM" id="SSF53067">
    <property type="entry name" value="Actin-like ATPase domain"/>
    <property type="match status" value="1"/>
</dbReference>
<dbReference type="Proteomes" id="UP001195483">
    <property type="component" value="Unassembled WGS sequence"/>
</dbReference>
<evidence type="ECO:0000259" key="1">
    <source>
        <dbReference type="Pfam" id="PF00814"/>
    </source>
</evidence>
<comment type="caution">
    <text evidence="2">The sequence shown here is derived from an EMBL/GenBank/DDBJ whole genome shotgun (WGS) entry which is preliminary data.</text>
</comment>
<gene>
    <name evidence="2" type="ORF">CHS0354_023891</name>
</gene>
<proteinExistence type="predicted"/>
<reference evidence="2" key="1">
    <citation type="journal article" date="2021" name="Genome Biol. Evol.">
        <title>A High-Quality Reference Genome for a Parasitic Bivalve with Doubly Uniparental Inheritance (Bivalvia: Unionida).</title>
        <authorList>
            <person name="Smith C.H."/>
        </authorList>
    </citation>
    <scope>NUCLEOTIDE SEQUENCE</scope>
    <source>
        <strain evidence="2">CHS0354</strain>
    </source>
</reference>
<dbReference type="Pfam" id="PF00814">
    <property type="entry name" value="TsaD"/>
    <property type="match status" value="1"/>
</dbReference>
<dbReference type="InterPro" id="IPR000905">
    <property type="entry name" value="Gcp-like_dom"/>
</dbReference>
<organism evidence="2 3">
    <name type="scientific">Potamilus streckersoni</name>
    <dbReference type="NCBI Taxonomy" id="2493646"/>
    <lineage>
        <taxon>Eukaryota</taxon>
        <taxon>Metazoa</taxon>
        <taxon>Spiralia</taxon>
        <taxon>Lophotrochozoa</taxon>
        <taxon>Mollusca</taxon>
        <taxon>Bivalvia</taxon>
        <taxon>Autobranchia</taxon>
        <taxon>Heteroconchia</taxon>
        <taxon>Palaeoheterodonta</taxon>
        <taxon>Unionida</taxon>
        <taxon>Unionoidea</taxon>
        <taxon>Unionidae</taxon>
        <taxon>Ambleminae</taxon>
        <taxon>Lampsilini</taxon>
        <taxon>Potamilus</taxon>
    </lineage>
</organism>
<feature type="domain" description="Gcp-like" evidence="1">
    <location>
        <begin position="32"/>
        <end position="81"/>
    </location>
</feature>
<dbReference type="Gene3D" id="3.30.420.40">
    <property type="match status" value="1"/>
</dbReference>
<protein>
    <recommendedName>
        <fullName evidence="1">Gcp-like domain-containing protein</fullName>
    </recommendedName>
</protein>
<evidence type="ECO:0000313" key="3">
    <source>
        <dbReference type="Proteomes" id="UP001195483"/>
    </source>
</evidence>
<reference evidence="2" key="3">
    <citation type="submission" date="2023-05" db="EMBL/GenBank/DDBJ databases">
        <authorList>
            <person name="Smith C.H."/>
        </authorList>
    </citation>
    <scope>NUCLEOTIDE SEQUENCE</scope>
    <source>
        <strain evidence="2">CHS0354</strain>
        <tissue evidence="2">Mantle</tissue>
    </source>
</reference>
<dbReference type="AlphaFoldDB" id="A0AAE0RZD3"/>
<accession>A0AAE0RZD3</accession>